<dbReference type="EMBL" id="VUJV01000001">
    <property type="protein sequence ID" value="KAA1421186.1"/>
    <property type="molecule type" value="Genomic_DNA"/>
</dbReference>
<dbReference type="AlphaFoldDB" id="A0A5B1LL75"/>
<dbReference type="Pfam" id="PF11222">
    <property type="entry name" value="DUF3017"/>
    <property type="match status" value="1"/>
</dbReference>
<keyword evidence="1" id="KW-1133">Transmembrane helix</keyword>
<dbReference type="Proteomes" id="UP000325003">
    <property type="component" value="Unassembled WGS sequence"/>
</dbReference>
<accession>A0A5B1LL75</accession>
<keyword evidence="3" id="KW-1185">Reference proteome</keyword>
<reference evidence="2 3" key="1">
    <citation type="submission" date="2019-09" db="EMBL/GenBank/DDBJ databases">
        <title>Nocardioides panacisoli sp. nov., isolated from the soil of a ginseng field.</title>
        <authorList>
            <person name="Cho C."/>
        </authorList>
    </citation>
    <scope>NUCLEOTIDE SEQUENCE [LARGE SCALE GENOMIC DNA]</scope>
    <source>
        <strain evidence="2 3">BN130099</strain>
    </source>
</reference>
<protein>
    <submittedName>
        <fullName evidence="2">DUF3017 domain-containing protein</fullName>
    </submittedName>
</protein>
<keyword evidence="1" id="KW-0472">Membrane</keyword>
<dbReference type="InterPro" id="IPR021385">
    <property type="entry name" value="DUF3017"/>
</dbReference>
<feature type="transmembrane region" description="Helical" evidence="1">
    <location>
        <begin position="25"/>
        <end position="44"/>
    </location>
</feature>
<evidence type="ECO:0000313" key="2">
    <source>
        <dbReference type="EMBL" id="KAA1421186.1"/>
    </source>
</evidence>
<comment type="caution">
    <text evidence="2">The sequence shown here is derived from an EMBL/GenBank/DDBJ whole genome shotgun (WGS) entry which is preliminary data.</text>
</comment>
<organism evidence="2 3">
    <name type="scientific">Nocardioides humilatus</name>
    <dbReference type="NCBI Taxonomy" id="2607660"/>
    <lineage>
        <taxon>Bacteria</taxon>
        <taxon>Bacillati</taxon>
        <taxon>Actinomycetota</taxon>
        <taxon>Actinomycetes</taxon>
        <taxon>Propionibacteriales</taxon>
        <taxon>Nocardioidaceae</taxon>
        <taxon>Nocardioides</taxon>
    </lineage>
</organism>
<evidence type="ECO:0000256" key="1">
    <source>
        <dbReference type="SAM" id="Phobius"/>
    </source>
</evidence>
<sequence>MLYIAVLIATAVGIGIVWRGHDWRLGIRVVSGALAAAAALRLVLPQRDAGMLAVRPRLVDVFMLGSVAAALFILATNIPDQPV</sequence>
<dbReference type="RefSeq" id="WP_149726646.1">
    <property type="nucleotide sequence ID" value="NZ_VUJV01000001.1"/>
</dbReference>
<feature type="transmembrane region" description="Helical" evidence="1">
    <location>
        <begin position="56"/>
        <end position="78"/>
    </location>
</feature>
<gene>
    <name evidence="2" type="ORF">F0U44_02420</name>
</gene>
<evidence type="ECO:0000313" key="3">
    <source>
        <dbReference type="Proteomes" id="UP000325003"/>
    </source>
</evidence>
<reference evidence="2 3" key="2">
    <citation type="submission" date="2019-09" db="EMBL/GenBank/DDBJ databases">
        <authorList>
            <person name="Jin C."/>
        </authorList>
    </citation>
    <scope>NUCLEOTIDE SEQUENCE [LARGE SCALE GENOMIC DNA]</scope>
    <source>
        <strain evidence="2 3">BN130099</strain>
    </source>
</reference>
<proteinExistence type="predicted"/>
<keyword evidence="1" id="KW-0812">Transmembrane</keyword>
<name>A0A5B1LL75_9ACTN</name>